<dbReference type="Proteomes" id="UP001602089">
    <property type="component" value="Unassembled WGS sequence"/>
</dbReference>
<proteinExistence type="predicted"/>
<name>A0ABW6TNW4_9NOCA</name>
<protein>
    <recommendedName>
        <fullName evidence="3">Fe2OG dioxygenase domain-containing protein</fullName>
    </recommendedName>
</protein>
<dbReference type="Gene3D" id="2.60.120.620">
    <property type="entry name" value="q2cbj1_9rhob like domain"/>
    <property type="match status" value="1"/>
</dbReference>
<sequence>MTGRRPIGFNETLTVSSIEEFLSASEIAILEGCMDQFLRDIHGEDIRSTYDQRRTTSIHEIPGHDTAVAMATYEPAGRVEITNIPDAAEDILQQAFTRSRRALERALPSVSSCRPWTYVEYGPGQHITPHLDGIAPDPHDWPRQIAGISVVIGTRCQGGDFFVETTSAEQLWTSGAVGPVPGYDPGMAFARDGADNSSPWFAATARTRWSAAPAPGTALLYGSQLAHGTTPVQVGRARKFISWLFADKH</sequence>
<organism evidence="1 2">
    <name type="scientific">Nocardia elegans</name>
    <dbReference type="NCBI Taxonomy" id="300029"/>
    <lineage>
        <taxon>Bacteria</taxon>
        <taxon>Bacillati</taxon>
        <taxon>Actinomycetota</taxon>
        <taxon>Actinomycetes</taxon>
        <taxon>Mycobacteriales</taxon>
        <taxon>Nocardiaceae</taxon>
        <taxon>Nocardia</taxon>
    </lineage>
</organism>
<evidence type="ECO:0008006" key="3">
    <source>
        <dbReference type="Google" id="ProtNLM"/>
    </source>
</evidence>
<evidence type="ECO:0000313" key="2">
    <source>
        <dbReference type="Proteomes" id="UP001602089"/>
    </source>
</evidence>
<dbReference type="RefSeq" id="WP_387131546.1">
    <property type="nucleotide sequence ID" value="NZ_JBIATK010000010.1"/>
</dbReference>
<accession>A0ABW6TNW4</accession>
<keyword evidence="2" id="KW-1185">Reference proteome</keyword>
<evidence type="ECO:0000313" key="1">
    <source>
        <dbReference type="EMBL" id="MFF4026348.1"/>
    </source>
</evidence>
<dbReference type="EMBL" id="JBIATK010000010">
    <property type="protein sequence ID" value="MFF4026348.1"/>
    <property type="molecule type" value="Genomic_DNA"/>
</dbReference>
<gene>
    <name evidence="1" type="ORF">ACFYY5_26210</name>
</gene>
<reference evidence="1 2" key="1">
    <citation type="submission" date="2024-10" db="EMBL/GenBank/DDBJ databases">
        <title>The Natural Products Discovery Center: Release of the First 8490 Sequenced Strains for Exploring Actinobacteria Biosynthetic Diversity.</title>
        <authorList>
            <person name="Kalkreuter E."/>
            <person name="Kautsar S.A."/>
            <person name="Yang D."/>
            <person name="Bader C.D."/>
            <person name="Teijaro C.N."/>
            <person name="Fluegel L."/>
            <person name="Davis C.M."/>
            <person name="Simpson J.R."/>
            <person name="Lauterbach L."/>
            <person name="Steele A.D."/>
            <person name="Gui C."/>
            <person name="Meng S."/>
            <person name="Li G."/>
            <person name="Viehrig K."/>
            <person name="Ye F."/>
            <person name="Su P."/>
            <person name="Kiefer A.F."/>
            <person name="Nichols A."/>
            <person name="Cepeda A.J."/>
            <person name="Yan W."/>
            <person name="Fan B."/>
            <person name="Jiang Y."/>
            <person name="Adhikari A."/>
            <person name="Zheng C.-J."/>
            <person name="Schuster L."/>
            <person name="Cowan T.M."/>
            <person name="Smanski M.J."/>
            <person name="Chevrette M.G."/>
            <person name="De Carvalho L.P.S."/>
            <person name="Shen B."/>
        </authorList>
    </citation>
    <scope>NUCLEOTIDE SEQUENCE [LARGE SCALE GENOMIC DNA]</scope>
    <source>
        <strain evidence="1 2">NPDC001867</strain>
    </source>
</reference>
<comment type="caution">
    <text evidence="1">The sequence shown here is derived from an EMBL/GenBank/DDBJ whole genome shotgun (WGS) entry which is preliminary data.</text>
</comment>